<evidence type="ECO:0000256" key="11">
    <source>
        <dbReference type="ARBA" id="ARBA00022679"/>
    </source>
</evidence>
<keyword evidence="11" id="KW-0808">Transferase</keyword>
<evidence type="ECO:0000256" key="8">
    <source>
        <dbReference type="ARBA" id="ARBA00012016"/>
    </source>
</evidence>
<evidence type="ECO:0000256" key="3">
    <source>
        <dbReference type="ARBA" id="ARBA00001522"/>
    </source>
</evidence>
<dbReference type="AlphaFoldDB" id="A0A6J7CK95"/>
<comment type="catalytic activity">
    <reaction evidence="3">
        <text>adenosylcob(III)inamide + GTP = adenosylcob(III)inamide phosphate + GDP + H(+)</text>
        <dbReference type="Rhea" id="RHEA:15765"/>
        <dbReference type="ChEBI" id="CHEBI:2480"/>
        <dbReference type="ChEBI" id="CHEBI:15378"/>
        <dbReference type="ChEBI" id="CHEBI:37565"/>
        <dbReference type="ChEBI" id="CHEBI:58189"/>
        <dbReference type="ChEBI" id="CHEBI:58502"/>
        <dbReference type="EC" id="2.7.1.156"/>
    </reaction>
</comment>
<keyword evidence="14" id="KW-0067">ATP-binding</keyword>
<comment type="catalytic activity">
    <reaction evidence="2">
        <text>adenosylcob(III)inamide phosphate + GTP + H(+) = adenosylcob(III)inamide-GDP + diphosphate</text>
        <dbReference type="Rhea" id="RHEA:22712"/>
        <dbReference type="ChEBI" id="CHEBI:15378"/>
        <dbReference type="ChEBI" id="CHEBI:33019"/>
        <dbReference type="ChEBI" id="CHEBI:37565"/>
        <dbReference type="ChEBI" id="CHEBI:58502"/>
        <dbReference type="ChEBI" id="CHEBI:60487"/>
        <dbReference type="EC" id="2.7.7.62"/>
    </reaction>
</comment>
<proteinExistence type="inferred from homology"/>
<evidence type="ECO:0000256" key="1">
    <source>
        <dbReference type="ARBA" id="ARBA00000312"/>
    </source>
</evidence>
<dbReference type="InterPro" id="IPR027417">
    <property type="entry name" value="P-loop_NTPase"/>
</dbReference>
<evidence type="ECO:0000256" key="6">
    <source>
        <dbReference type="ARBA" id="ARBA00005159"/>
    </source>
</evidence>
<evidence type="ECO:0000256" key="16">
    <source>
        <dbReference type="ARBA" id="ARBA00029570"/>
    </source>
</evidence>
<dbReference type="GO" id="GO:0043752">
    <property type="term" value="F:adenosylcobinamide kinase activity"/>
    <property type="evidence" value="ECO:0007669"/>
    <property type="project" value="UniProtKB-EC"/>
</dbReference>
<keyword evidence="10" id="KW-0169">Cobalamin biosynthesis</keyword>
<comment type="similarity">
    <text evidence="7">Belongs to the CobU/CobP family.</text>
</comment>
<comment type="pathway">
    <text evidence="6">Cofactor biosynthesis; adenosylcobalamin biosynthesis; adenosylcobalamin from cob(II)yrinate a,c-diamide: step 5/7.</text>
</comment>
<dbReference type="CDD" id="cd00544">
    <property type="entry name" value="CobU"/>
    <property type="match status" value="1"/>
</dbReference>
<dbReference type="EC" id="2.7.1.156" evidence="8"/>
<comment type="pathway">
    <text evidence="5">Cofactor biosynthesis; adenosylcobalamin biosynthesis; adenosylcobalamin from cob(II)yrinate a,c-diamide: step 6/7.</text>
</comment>
<organism evidence="18">
    <name type="scientific">freshwater metagenome</name>
    <dbReference type="NCBI Taxonomy" id="449393"/>
    <lineage>
        <taxon>unclassified sequences</taxon>
        <taxon>metagenomes</taxon>
        <taxon>ecological metagenomes</taxon>
    </lineage>
</organism>
<dbReference type="Pfam" id="PF02283">
    <property type="entry name" value="CobU"/>
    <property type="match status" value="1"/>
</dbReference>
<keyword evidence="15" id="KW-0342">GTP-binding</keyword>
<sequence>MNGLTVLIGGARSGKSDLAVQIAQRFSGPVSFIATGQRIDDDMTERIARHRAERPPWPTIEAPTDLTGALRSVASDHLVIVDCLTLLVSNMMFAERTDEHVGKEAAAAVAVACARSAPTVVVTNEVGLGIHPDTELGRRYRDLLGRVNRTWASAAQRSLFLVAGRAIALHDPWEFLS</sequence>
<dbReference type="EC" id="2.7.7.62" evidence="9"/>
<evidence type="ECO:0000256" key="5">
    <source>
        <dbReference type="ARBA" id="ARBA00004692"/>
    </source>
</evidence>
<evidence type="ECO:0000256" key="4">
    <source>
        <dbReference type="ARBA" id="ARBA00003889"/>
    </source>
</evidence>
<keyword evidence="12" id="KW-0547">Nucleotide-binding</keyword>
<evidence type="ECO:0000256" key="9">
    <source>
        <dbReference type="ARBA" id="ARBA00012523"/>
    </source>
</evidence>
<evidence type="ECO:0000313" key="18">
    <source>
        <dbReference type="EMBL" id="CAB4858280.1"/>
    </source>
</evidence>
<evidence type="ECO:0000256" key="17">
    <source>
        <dbReference type="ARBA" id="ARBA00030571"/>
    </source>
</evidence>
<evidence type="ECO:0000256" key="14">
    <source>
        <dbReference type="ARBA" id="ARBA00022840"/>
    </source>
</evidence>
<comment type="function">
    <text evidence="4">Catalyzes ATP-dependent phosphorylation of adenosylcobinamide and addition of GMP to adenosylcobinamide phosphate.</text>
</comment>
<dbReference type="InterPro" id="IPR003203">
    <property type="entry name" value="CobU/CobP"/>
</dbReference>
<gene>
    <name evidence="18" type="ORF">UFOPK3376_00104</name>
</gene>
<dbReference type="SUPFAM" id="SSF52540">
    <property type="entry name" value="P-loop containing nucleoside triphosphate hydrolases"/>
    <property type="match status" value="1"/>
</dbReference>
<name>A0A6J7CK95_9ZZZZ</name>
<dbReference type="EMBL" id="CAFBLP010000002">
    <property type="protein sequence ID" value="CAB4858280.1"/>
    <property type="molecule type" value="Genomic_DNA"/>
</dbReference>
<dbReference type="GO" id="GO:0005525">
    <property type="term" value="F:GTP binding"/>
    <property type="evidence" value="ECO:0007669"/>
    <property type="project" value="UniProtKB-KW"/>
</dbReference>
<evidence type="ECO:0000256" key="2">
    <source>
        <dbReference type="ARBA" id="ARBA00000711"/>
    </source>
</evidence>
<keyword evidence="13" id="KW-0418">Kinase</keyword>
<protein>
    <recommendedName>
        <fullName evidence="16">Adenosylcobinamide kinase</fullName>
        <ecNumber evidence="8">2.7.1.156</ecNumber>
        <ecNumber evidence="9">2.7.7.62</ecNumber>
    </recommendedName>
    <alternativeName>
        <fullName evidence="17">Adenosylcobinamide-phosphate guanylyltransferase</fullName>
    </alternativeName>
</protein>
<dbReference type="GO" id="GO:0008820">
    <property type="term" value="F:cobinamide phosphate guanylyltransferase activity"/>
    <property type="evidence" value="ECO:0007669"/>
    <property type="project" value="UniProtKB-EC"/>
</dbReference>
<dbReference type="PANTHER" id="PTHR34848:SF1">
    <property type="entry name" value="BIFUNCTIONAL ADENOSYLCOBALAMIN BIOSYNTHESIS PROTEIN COBU"/>
    <property type="match status" value="1"/>
</dbReference>
<dbReference type="GO" id="GO:0009236">
    <property type="term" value="P:cobalamin biosynthetic process"/>
    <property type="evidence" value="ECO:0007669"/>
    <property type="project" value="UniProtKB-KW"/>
</dbReference>
<dbReference type="PANTHER" id="PTHR34848">
    <property type="match status" value="1"/>
</dbReference>
<dbReference type="GO" id="GO:0005524">
    <property type="term" value="F:ATP binding"/>
    <property type="evidence" value="ECO:0007669"/>
    <property type="project" value="UniProtKB-KW"/>
</dbReference>
<evidence type="ECO:0000256" key="13">
    <source>
        <dbReference type="ARBA" id="ARBA00022777"/>
    </source>
</evidence>
<evidence type="ECO:0000256" key="15">
    <source>
        <dbReference type="ARBA" id="ARBA00023134"/>
    </source>
</evidence>
<comment type="catalytic activity">
    <reaction evidence="1">
        <text>adenosylcob(III)inamide + ATP = adenosylcob(III)inamide phosphate + ADP + H(+)</text>
        <dbReference type="Rhea" id="RHEA:15769"/>
        <dbReference type="ChEBI" id="CHEBI:2480"/>
        <dbReference type="ChEBI" id="CHEBI:15378"/>
        <dbReference type="ChEBI" id="CHEBI:30616"/>
        <dbReference type="ChEBI" id="CHEBI:58502"/>
        <dbReference type="ChEBI" id="CHEBI:456216"/>
        <dbReference type="EC" id="2.7.1.156"/>
    </reaction>
</comment>
<dbReference type="PIRSF" id="PIRSF006135">
    <property type="entry name" value="CobU"/>
    <property type="match status" value="1"/>
</dbReference>
<evidence type="ECO:0000256" key="10">
    <source>
        <dbReference type="ARBA" id="ARBA00022573"/>
    </source>
</evidence>
<evidence type="ECO:0000256" key="7">
    <source>
        <dbReference type="ARBA" id="ARBA00007490"/>
    </source>
</evidence>
<evidence type="ECO:0000256" key="12">
    <source>
        <dbReference type="ARBA" id="ARBA00022741"/>
    </source>
</evidence>
<reference evidence="18" key="1">
    <citation type="submission" date="2020-05" db="EMBL/GenBank/DDBJ databases">
        <authorList>
            <person name="Chiriac C."/>
            <person name="Salcher M."/>
            <person name="Ghai R."/>
            <person name="Kavagutti S V."/>
        </authorList>
    </citation>
    <scope>NUCLEOTIDE SEQUENCE</scope>
</reference>
<dbReference type="Gene3D" id="3.40.50.300">
    <property type="entry name" value="P-loop containing nucleotide triphosphate hydrolases"/>
    <property type="match status" value="1"/>
</dbReference>
<accession>A0A6J7CK95</accession>